<feature type="signal peptide" evidence="2">
    <location>
        <begin position="1"/>
        <end position="25"/>
    </location>
</feature>
<feature type="chain" id="PRO_5038087189" evidence="2">
    <location>
        <begin position="26"/>
        <end position="162"/>
    </location>
</feature>
<feature type="region of interest" description="Disordered" evidence="1">
    <location>
        <begin position="28"/>
        <end position="53"/>
    </location>
</feature>
<feature type="region of interest" description="Disordered" evidence="1">
    <location>
        <begin position="143"/>
        <end position="162"/>
    </location>
</feature>
<gene>
    <name evidence="3" type="ORF">KAK06_18755</name>
</gene>
<evidence type="ECO:0000313" key="3">
    <source>
        <dbReference type="EMBL" id="MBQ0961003.1"/>
    </source>
</evidence>
<keyword evidence="2" id="KW-0732">Signal</keyword>
<organism evidence="3 4">
    <name type="scientific">Ideonella aquatica</name>
    <dbReference type="NCBI Taxonomy" id="2824119"/>
    <lineage>
        <taxon>Bacteria</taxon>
        <taxon>Pseudomonadati</taxon>
        <taxon>Pseudomonadota</taxon>
        <taxon>Betaproteobacteria</taxon>
        <taxon>Burkholderiales</taxon>
        <taxon>Sphaerotilaceae</taxon>
        <taxon>Ideonella</taxon>
    </lineage>
</organism>
<accession>A0A941BLI7</accession>
<name>A0A941BLI7_9BURK</name>
<dbReference type="Pfam" id="PF07813">
    <property type="entry name" value="LTXXQ"/>
    <property type="match status" value="1"/>
</dbReference>
<comment type="caution">
    <text evidence="3">The sequence shown here is derived from an EMBL/GenBank/DDBJ whole genome shotgun (WGS) entry which is preliminary data.</text>
</comment>
<dbReference type="Proteomes" id="UP000678374">
    <property type="component" value="Unassembled WGS sequence"/>
</dbReference>
<dbReference type="EMBL" id="JAGQDE010000020">
    <property type="protein sequence ID" value="MBQ0961003.1"/>
    <property type="molecule type" value="Genomic_DNA"/>
</dbReference>
<reference evidence="3" key="1">
    <citation type="submission" date="2021-04" db="EMBL/GenBank/DDBJ databases">
        <title>The genome sequence of Ideonella sp. 4Y11.</title>
        <authorList>
            <person name="Liu Y."/>
        </authorList>
    </citation>
    <scope>NUCLEOTIDE SEQUENCE</scope>
    <source>
        <strain evidence="3">4Y11</strain>
    </source>
</reference>
<protein>
    <submittedName>
        <fullName evidence="3">Spy/CpxP family protein refolding chaperone</fullName>
    </submittedName>
</protein>
<dbReference type="InterPro" id="IPR012899">
    <property type="entry name" value="LTXXQ"/>
</dbReference>
<sequence>MLRSSALKAGAASLFALGLAGAALAAPACPDGARPCDRSAARAQHARMNGDPADHAARHLERLKTELKLQPTQEAAWSAFATQALEQAKAARAERDEMDKLGNSATAPDRLAAHISALKRRTATLEASQPAMTALYASLSTEQRAVFDRQGPGARPPRGPGR</sequence>
<dbReference type="GO" id="GO:0042597">
    <property type="term" value="C:periplasmic space"/>
    <property type="evidence" value="ECO:0007669"/>
    <property type="project" value="InterPro"/>
</dbReference>
<evidence type="ECO:0000313" key="4">
    <source>
        <dbReference type="Proteomes" id="UP000678374"/>
    </source>
</evidence>
<dbReference type="AlphaFoldDB" id="A0A941BLI7"/>
<dbReference type="RefSeq" id="WP_210803677.1">
    <property type="nucleotide sequence ID" value="NZ_JAGQDE010000020.1"/>
</dbReference>
<evidence type="ECO:0000256" key="1">
    <source>
        <dbReference type="SAM" id="MobiDB-lite"/>
    </source>
</evidence>
<keyword evidence="4" id="KW-1185">Reference proteome</keyword>
<proteinExistence type="predicted"/>
<evidence type="ECO:0000256" key="2">
    <source>
        <dbReference type="SAM" id="SignalP"/>
    </source>
</evidence>